<keyword evidence="1" id="KW-0732">Signal</keyword>
<dbReference type="GeneID" id="14919728"/>
<reference evidence="2 3" key="1">
    <citation type="journal article" date="2013" name="Genome Biol.">
        <title>Genome of Acanthamoeba castellanii highlights extensive lateral gene transfer and early evolution of tyrosine kinase signaling.</title>
        <authorList>
            <person name="Clarke M."/>
            <person name="Lohan A.J."/>
            <person name="Liu B."/>
            <person name="Lagkouvardos I."/>
            <person name="Roy S."/>
            <person name="Zafar N."/>
            <person name="Bertelli C."/>
            <person name="Schilde C."/>
            <person name="Kianianmomeni A."/>
            <person name="Burglin T.R."/>
            <person name="Frech C."/>
            <person name="Turcotte B."/>
            <person name="Kopec K.O."/>
            <person name="Synnott J.M."/>
            <person name="Choo C."/>
            <person name="Paponov I."/>
            <person name="Finkler A."/>
            <person name="Soon Heng Tan C."/>
            <person name="Hutchins A.P."/>
            <person name="Weinmeier T."/>
            <person name="Rattei T."/>
            <person name="Chu J.S."/>
            <person name="Gimenez G."/>
            <person name="Irimia M."/>
            <person name="Rigden D.J."/>
            <person name="Fitzpatrick D.A."/>
            <person name="Lorenzo-Morales J."/>
            <person name="Bateman A."/>
            <person name="Chiu C.H."/>
            <person name="Tang P."/>
            <person name="Hegemann P."/>
            <person name="Fromm H."/>
            <person name="Raoult D."/>
            <person name="Greub G."/>
            <person name="Miranda-Saavedra D."/>
            <person name="Chen N."/>
            <person name="Nash P."/>
            <person name="Ginger M.L."/>
            <person name="Horn M."/>
            <person name="Schaap P."/>
            <person name="Caler L."/>
            <person name="Loftus B."/>
        </authorList>
    </citation>
    <scope>NUCLEOTIDE SEQUENCE [LARGE SCALE GENOMIC DNA]</scope>
    <source>
        <strain evidence="2 3">Neff</strain>
    </source>
</reference>
<feature type="signal peptide" evidence="1">
    <location>
        <begin position="1"/>
        <end position="22"/>
    </location>
</feature>
<protein>
    <recommendedName>
        <fullName evidence="4">Phospholipase C/D domain-containing protein</fullName>
    </recommendedName>
</protein>
<name>L8H0C0_ACACF</name>
<dbReference type="VEuPathDB" id="AmoebaDB:ACA1_233870"/>
<organism evidence="2 3">
    <name type="scientific">Acanthamoeba castellanii (strain ATCC 30010 / Neff)</name>
    <dbReference type="NCBI Taxonomy" id="1257118"/>
    <lineage>
        <taxon>Eukaryota</taxon>
        <taxon>Amoebozoa</taxon>
        <taxon>Discosea</taxon>
        <taxon>Longamoebia</taxon>
        <taxon>Centramoebida</taxon>
        <taxon>Acanthamoebidae</taxon>
        <taxon>Acanthamoeba</taxon>
    </lineage>
</organism>
<dbReference type="KEGG" id="acan:ACA1_233870"/>
<dbReference type="EMBL" id="KB007939">
    <property type="protein sequence ID" value="ELR18959.1"/>
    <property type="molecule type" value="Genomic_DNA"/>
</dbReference>
<feature type="chain" id="PRO_5003990598" description="Phospholipase C/D domain-containing protein" evidence="1">
    <location>
        <begin position="23"/>
        <end position="290"/>
    </location>
</feature>
<keyword evidence="3" id="KW-1185">Reference proteome</keyword>
<gene>
    <name evidence="2" type="ORF">ACA1_233870</name>
</gene>
<dbReference type="AlphaFoldDB" id="L8H0C0"/>
<evidence type="ECO:0000256" key="1">
    <source>
        <dbReference type="SAM" id="SignalP"/>
    </source>
</evidence>
<dbReference type="RefSeq" id="XP_004341023.1">
    <property type="nucleotide sequence ID" value="XM_004340975.1"/>
</dbReference>
<evidence type="ECO:0000313" key="3">
    <source>
        <dbReference type="Proteomes" id="UP000011083"/>
    </source>
</evidence>
<evidence type="ECO:0008006" key="4">
    <source>
        <dbReference type="Google" id="ProtNLM"/>
    </source>
</evidence>
<evidence type="ECO:0000313" key="2">
    <source>
        <dbReference type="EMBL" id="ELR18959.1"/>
    </source>
</evidence>
<dbReference type="Proteomes" id="UP000011083">
    <property type="component" value="Unassembled WGS sequence"/>
</dbReference>
<accession>L8H0C0</accession>
<proteinExistence type="predicted"/>
<sequence>MQRGLALALVIALLALASVAEAWGPLSHYYFALQAFPTADPYSVKQGCDLPDGFYFANWSQFPDCSVPVDAMHNGVFPGYLVQFALTSEAAKFKRDGFDPLSMALAFGSHVYADVVGFHTPYGGYLGPTVPNYATTWPHMTAIDAHVSHYIPFDPDSTMSSEVAAEFVAAGTEYAHRANAKYGVYNATAIKKCSDNWGTAGLGLIKVAKLQAASTYYQQALIAYDQFNATTFQQTAKHFTMANDCAVAVIQHWAQLVWKDKLHPETAFAQSYAFSKSLFAKGSCTPYPVS</sequence>